<feature type="compositionally biased region" description="Low complexity" evidence="1">
    <location>
        <begin position="10"/>
        <end position="31"/>
    </location>
</feature>
<keyword evidence="3" id="KW-1185">Reference proteome</keyword>
<protein>
    <submittedName>
        <fullName evidence="2">Uncharacterized protein</fullName>
    </submittedName>
</protein>
<comment type="caution">
    <text evidence="2">The sequence shown here is derived from an EMBL/GenBank/DDBJ whole genome shotgun (WGS) entry which is preliminary data.</text>
</comment>
<evidence type="ECO:0000313" key="2">
    <source>
        <dbReference type="EMBL" id="ETO10093.1"/>
    </source>
</evidence>
<accession>X6M7Y3</accession>
<sequence>MPKRKGGGKKPNQQQKNKAEKTAPTQAPKEQAAPKKPKTVSGPSVKIDEYLTKEFQKYTGQFFKKRKQKSFESGKSNQHKQNKGKQNRTEKYAHMKTFFGIFTKHNLQQYRLLLKYSGINVPKDIETSTFEENLYKVEMRDINQFSSVVSIFFFSSLSSAPRQSFRK</sequence>
<dbReference type="Proteomes" id="UP000023152">
    <property type="component" value="Unassembled WGS sequence"/>
</dbReference>
<evidence type="ECO:0000313" key="3">
    <source>
        <dbReference type="Proteomes" id="UP000023152"/>
    </source>
</evidence>
<proteinExistence type="predicted"/>
<organism evidence="2 3">
    <name type="scientific">Reticulomyxa filosa</name>
    <dbReference type="NCBI Taxonomy" id="46433"/>
    <lineage>
        <taxon>Eukaryota</taxon>
        <taxon>Sar</taxon>
        <taxon>Rhizaria</taxon>
        <taxon>Retaria</taxon>
        <taxon>Foraminifera</taxon>
        <taxon>Monothalamids</taxon>
        <taxon>Reticulomyxidae</taxon>
        <taxon>Reticulomyxa</taxon>
    </lineage>
</organism>
<name>X6M7Y3_RETFI</name>
<evidence type="ECO:0000256" key="1">
    <source>
        <dbReference type="SAM" id="MobiDB-lite"/>
    </source>
</evidence>
<feature type="compositionally biased region" description="Basic residues" evidence="1">
    <location>
        <begin position="77"/>
        <end position="86"/>
    </location>
</feature>
<gene>
    <name evidence="2" type="ORF">RFI_27284</name>
</gene>
<feature type="region of interest" description="Disordered" evidence="1">
    <location>
        <begin position="1"/>
        <end position="44"/>
    </location>
</feature>
<feature type="region of interest" description="Disordered" evidence="1">
    <location>
        <begin position="66"/>
        <end position="90"/>
    </location>
</feature>
<dbReference type="AlphaFoldDB" id="X6M7Y3"/>
<dbReference type="EMBL" id="ASPP01023667">
    <property type="protein sequence ID" value="ETO10093.1"/>
    <property type="molecule type" value="Genomic_DNA"/>
</dbReference>
<reference evidence="2 3" key="1">
    <citation type="journal article" date="2013" name="Curr. Biol.">
        <title>The Genome of the Foraminiferan Reticulomyxa filosa.</title>
        <authorList>
            <person name="Glockner G."/>
            <person name="Hulsmann N."/>
            <person name="Schleicher M."/>
            <person name="Noegel A.A."/>
            <person name="Eichinger L."/>
            <person name="Gallinger C."/>
            <person name="Pawlowski J."/>
            <person name="Sierra R."/>
            <person name="Euteneuer U."/>
            <person name="Pillet L."/>
            <person name="Moustafa A."/>
            <person name="Platzer M."/>
            <person name="Groth M."/>
            <person name="Szafranski K."/>
            <person name="Schliwa M."/>
        </authorList>
    </citation>
    <scope>NUCLEOTIDE SEQUENCE [LARGE SCALE GENOMIC DNA]</scope>
</reference>